<dbReference type="SUPFAM" id="SSF53335">
    <property type="entry name" value="S-adenosyl-L-methionine-dependent methyltransferases"/>
    <property type="match status" value="1"/>
</dbReference>
<accession>A0A917FS64</accession>
<evidence type="ECO:0000256" key="1">
    <source>
        <dbReference type="ARBA" id="ARBA00022679"/>
    </source>
</evidence>
<sequence>MNHWFEHEDMWRIFYDCMFDEDSFIRAGKECKNILKLCATPATSVLDLGCGPGRHIMGFARAGLSVTGVDLSAYLLNQAAHHVEQENLDATLVQADLLAYAPQQQFDLITNLFSSFGYYDDSKDNQKILNHAFQWLKPAGCFVLDVFSKEQAAMHIEPVHCTEYDNGDVRFERPLLTDNLSVYSNEWILVRGNRAYRWAYQHYVYSACELTTMLERAGFSDIQVYGSFEGTDYDMAAERLVMVAHKP</sequence>
<proteinExistence type="predicted"/>
<keyword evidence="1" id="KW-0808">Transferase</keyword>
<dbReference type="InterPro" id="IPR041698">
    <property type="entry name" value="Methyltransf_25"/>
</dbReference>
<reference evidence="3" key="2">
    <citation type="submission" date="2020-09" db="EMBL/GenBank/DDBJ databases">
        <authorList>
            <person name="Sun Q."/>
            <person name="Zhou Y."/>
        </authorList>
    </citation>
    <scope>NUCLEOTIDE SEQUENCE</scope>
    <source>
        <strain evidence="3">CGMCC 1.12181</strain>
    </source>
</reference>
<protein>
    <submittedName>
        <fullName evidence="3">Methyltransferase</fullName>
    </submittedName>
</protein>
<dbReference type="Proteomes" id="UP000605253">
    <property type="component" value="Unassembled WGS sequence"/>
</dbReference>
<reference evidence="3" key="1">
    <citation type="journal article" date="2014" name="Int. J. Syst. Evol. Microbiol.">
        <title>Complete genome sequence of Corynebacterium casei LMG S-19264T (=DSM 44701T), isolated from a smear-ripened cheese.</title>
        <authorList>
            <consortium name="US DOE Joint Genome Institute (JGI-PGF)"/>
            <person name="Walter F."/>
            <person name="Albersmeier A."/>
            <person name="Kalinowski J."/>
            <person name="Ruckert C."/>
        </authorList>
    </citation>
    <scope>NUCLEOTIDE SEQUENCE</scope>
    <source>
        <strain evidence="3">CGMCC 1.12181</strain>
    </source>
</reference>
<dbReference type="Gene3D" id="3.40.50.150">
    <property type="entry name" value="Vaccinia Virus protein VP39"/>
    <property type="match status" value="1"/>
</dbReference>
<dbReference type="RefSeq" id="WP_188365883.1">
    <property type="nucleotide sequence ID" value="NZ_BAABJF010000031.1"/>
</dbReference>
<gene>
    <name evidence="3" type="ORF">GCM10011365_22810</name>
</gene>
<dbReference type="EMBL" id="BMEO01000013">
    <property type="protein sequence ID" value="GGG00968.1"/>
    <property type="molecule type" value="Genomic_DNA"/>
</dbReference>
<evidence type="ECO:0000259" key="2">
    <source>
        <dbReference type="Pfam" id="PF13649"/>
    </source>
</evidence>
<dbReference type="GO" id="GO:0008168">
    <property type="term" value="F:methyltransferase activity"/>
    <property type="evidence" value="ECO:0007669"/>
    <property type="project" value="UniProtKB-KW"/>
</dbReference>
<organism evidence="3 4">
    <name type="scientific">Marinicella pacifica</name>
    <dbReference type="NCBI Taxonomy" id="1171543"/>
    <lineage>
        <taxon>Bacteria</taxon>
        <taxon>Pseudomonadati</taxon>
        <taxon>Pseudomonadota</taxon>
        <taxon>Gammaproteobacteria</taxon>
        <taxon>Lysobacterales</taxon>
        <taxon>Marinicellaceae</taxon>
        <taxon>Marinicella</taxon>
    </lineage>
</organism>
<evidence type="ECO:0000313" key="4">
    <source>
        <dbReference type="Proteomes" id="UP000605253"/>
    </source>
</evidence>
<evidence type="ECO:0000313" key="3">
    <source>
        <dbReference type="EMBL" id="GGG00968.1"/>
    </source>
</evidence>
<dbReference type="GO" id="GO:0032259">
    <property type="term" value="P:methylation"/>
    <property type="evidence" value="ECO:0007669"/>
    <property type="project" value="UniProtKB-KW"/>
</dbReference>
<dbReference type="CDD" id="cd02440">
    <property type="entry name" value="AdoMet_MTases"/>
    <property type="match status" value="1"/>
</dbReference>
<dbReference type="Gene3D" id="2.20.25.110">
    <property type="entry name" value="S-adenosyl-L-methionine-dependent methyltransferases"/>
    <property type="match status" value="1"/>
</dbReference>
<keyword evidence="3" id="KW-0489">Methyltransferase</keyword>
<dbReference type="PANTHER" id="PTHR43861">
    <property type="entry name" value="TRANS-ACONITATE 2-METHYLTRANSFERASE-RELATED"/>
    <property type="match status" value="1"/>
</dbReference>
<feature type="domain" description="Methyltransferase" evidence="2">
    <location>
        <begin position="45"/>
        <end position="140"/>
    </location>
</feature>
<keyword evidence="4" id="KW-1185">Reference proteome</keyword>
<comment type="caution">
    <text evidence="3">The sequence shown here is derived from an EMBL/GenBank/DDBJ whole genome shotgun (WGS) entry which is preliminary data.</text>
</comment>
<name>A0A917FS64_9GAMM</name>
<dbReference type="Pfam" id="PF13649">
    <property type="entry name" value="Methyltransf_25"/>
    <property type="match status" value="1"/>
</dbReference>
<dbReference type="InterPro" id="IPR029063">
    <property type="entry name" value="SAM-dependent_MTases_sf"/>
</dbReference>
<dbReference type="AlphaFoldDB" id="A0A917FS64"/>